<evidence type="ECO:0000259" key="6">
    <source>
        <dbReference type="Pfam" id="PF02782"/>
    </source>
</evidence>
<sequence>MNYIIGIDAGTTNVKAVLFDTMGRELSVKNLENEPIYIGDVEVEQNMNLLWDKVAVCIKSLMEDGPAKKEEILGIGVTAQGEGIWLIDEAGEPVQNAILWCDGRATKEVDYVTQQNKELEKMIHRITGTPPLTGTQLMLLLWMKREKKEVLDRAAHMLFCKDWVKYKLTGILSGDFSDTGTSLMDSRNGVIATELFQSLGLEKYIDYIPKVYKSDEIIGGVTKKMAEFLGLKEGTPVVSGAIDVVASAVGIGVHNENEACVVLGTTCANEMFVPKEACHFGESGTRYEKYAVDDLFMNLMATMNGTPNIDWVIQEIAMTNDFSKIETLISDVPVGSGGVIYHPYISAAGERSPFYNPYAKANFFGISAKTGRAELTHAVYEGVTLSIKDCFVQAKLNRNSKIYLAGGGAKSAIWAQMISDALGVQVIISAGNELGAKGAAIMLGIAVGEYKNYVDASRKCCNAVKIYLPDPEKTKKYDALYEMYREIREANHSIWYQREKFLKTFSKIQ</sequence>
<dbReference type="GO" id="GO:0016301">
    <property type="term" value="F:kinase activity"/>
    <property type="evidence" value="ECO:0007669"/>
    <property type="project" value="UniProtKB-KW"/>
</dbReference>
<dbReference type="GO" id="GO:0016773">
    <property type="term" value="F:phosphotransferase activity, alcohol group as acceptor"/>
    <property type="evidence" value="ECO:0007669"/>
    <property type="project" value="InterPro"/>
</dbReference>
<evidence type="ECO:0000256" key="3">
    <source>
        <dbReference type="ARBA" id="ARBA00022777"/>
    </source>
</evidence>
<dbReference type="PANTHER" id="PTHR43095:SF3">
    <property type="entry name" value="L-XYLULOSE_3-KETO-L-GULONATE KINASE"/>
    <property type="match status" value="1"/>
</dbReference>
<dbReference type="InterPro" id="IPR018484">
    <property type="entry name" value="FGGY_N"/>
</dbReference>
<dbReference type="PANTHER" id="PTHR43095">
    <property type="entry name" value="SUGAR KINASE"/>
    <property type="match status" value="1"/>
</dbReference>
<dbReference type="GO" id="GO:0005975">
    <property type="term" value="P:carbohydrate metabolic process"/>
    <property type="evidence" value="ECO:0007669"/>
    <property type="project" value="InterPro"/>
</dbReference>
<dbReference type="AlphaFoldDB" id="E6MIG5"/>
<evidence type="ECO:0000256" key="4">
    <source>
        <dbReference type="RuleBase" id="RU003733"/>
    </source>
</evidence>
<evidence type="ECO:0000256" key="1">
    <source>
        <dbReference type="ARBA" id="ARBA00009156"/>
    </source>
</evidence>
<evidence type="ECO:0000313" key="7">
    <source>
        <dbReference type="EMBL" id="EFV01061.1"/>
    </source>
</evidence>
<evidence type="ECO:0000259" key="5">
    <source>
        <dbReference type="Pfam" id="PF00370"/>
    </source>
</evidence>
<dbReference type="eggNOG" id="COG1070">
    <property type="taxonomic scope" value="Bacteria"/>
</dbReference>
<comment type="similarity">
    <text evidence="1 4">Belongs to the FGGY kinase family.</text>
</comment>
<feature type="domain" description="Carbohydrate kinase FGGY N-terminal" evidence="5">
    <location>
        <begin position="3"/>
        <end position="250"/>
    </location>
</feature>
<dbReference type="InterPro" id="IPR018483">
    <property type="entry name" value="Carb_kinase_FGGY_CS"/>
</dbReference>
<organism evidence="7 8">
    <name type="scientific">Pseudoramibacter alactolyticus ATCC 23263</name>
    <dbReference type="NCBI Taxonomy" id="887929"/>
    <lineage>
        <taxon>Bacteria</taxon>
        <taxon>Bacillati</taxon>
        <taxon>Bacillota</taxon>
        <taxon>Clostridia</taxon>
        <taxon>Eubacteriales</taxon>
        <taxon>Eubacteriaceae</taxon>
        <taxon>Pseudoramibacter</taxon>
    </lineage>
</organism>
<keyword evidence="3 4" id="KW-0418">Kinase</keyword>
<feature type="domain" description="Carbohydrate kinase FGGY C-terminal" evidence="6">
    <location>
        <begin position="261"/>
        <end position="446"/>
    </location>
</feature>
<keyword evidence="8" id="KW-1185">Reference proteome</keyword>
<dbReference type="InterPro" id="IPR043129">
    <property type="entry name" value="ATPase_NBD"/>
</dbReference>
<dbReference type="STRING" id="887929.HMP0721_1800"/>
<comment type="caution">
    <text evidence="7">The sequence shown here is derived from an EMBL/GenBank/DDBJ whole genome shotgun (WGS) entry which is preliminary data.</text>
</comment>
<dbReference type="CDD" id="cd07802">
    <property type="entry name" value="ASKHA_NBD_FGGY_EcLyxK-like"/>
    <property type="match status" value="1"/>
</dbReference>
<dbReference type="PIRSF" id="PIRSF000538">
    <property type="entry name" value="GlpK"/>
    <property type="match status" value="1"/>
</dbReference>
<reference evidence="7 8" key="1">
    <citation type="submission" date="2010-12" db="EMBL/GenBank/DDBJ databases">
        <authorList>
            <person name="Muzny D."/>
            <person name="Qin X."/>
            <person name="Deng J."/>
            <person name="Jiang H."/>
            <person name="Liu Y."/>
            <person name="Qu J."/>
            <person name="Song X.-Z."/>
            <person name="Zhang L."/>
            <person name="Thornton R."/>
            <person name="Coyle M."/>
            <person name="Francisco L."/>
            <person name="Jackson L."/>
            <person name="Javaid M."/>
            <person name="Korchina V."/>
            <person name="Kovar C."/>
            <person name="Mata R."/>
            <person name="Mathew T."/>
            <person name="Ngo R."/>
            <person name="Nguyen L."/>
            <person name="Nguyen N."/>
            <person name="Okwuonu G."/>
            <person name="Ongeri F."/>
            <person name="Pham C."/>
            <person name="Simmons D."/>
            <person name="Wilczek-Boney K."/>
            <person name="Hale W."/>
            <person name="Jakkamsetti A."/>
            <person name="Pham P."/>
            <person name="Ruth R."/>
            <person name="San Lucas F."/>
            <person name="Warren J."/>
            <person name="Zhang J."/>
            <person name="Zhao Z."/>
            <person name="Zhou C."/>
            <person name="Zhu D."/>
            <person name="Lee S."/>
            <person name="Bess C."/>
            <person name="Blankenburg K."/>
            <person name="Forbes L."/>
            <person name="Fu Q."/>
            <person name="Gubbala S."/>
            <person name="Hirani K."/>
            <person name="Jayaseelan J.C."/>
            <person name="Lara F."/>
            <person name="Munidasa M."/>
            <person name="Palculict T."/>
            <person name="Patil S."/>
            <person name="Pu L.-L."/>
            <person name="Saada N."/>
            <person name="Tang L."/>
            <person name="Weissenberger G."/>
            <person name="Zhu Y."/>
            <person name="Hemphill L."/>
            <person name="Shang Y."/>
            <person name="Youmans B."/>
            <person name="Ayvaz T."/>
            <person name="Ross M."/>
            <person name="Santibanez J."/>
            <person name="Aqrawi P."/>
            <person name="Gross S."/>
            <person name="Joshi V."/>
            <person name="Fowler G."/>
            <person name="Nazareth L."/>
            <person name="Reid J."/>
            <person name="Worley K."/>
            <person name="Petrosino J."/>
            <person name="Highlander S."/>
            <person name="Gibbs R."/>
        </authorList>
    </citation>
    <scope>NUCLEOTIDE SEQUENCE [LARGE SCALE GENOMIC DNA]</scope>
    <source>
        <strain evidence="7 8">ATCC 23263</strain>
    </source>
</reference>
<evidence type="ECO:0000256" key="2">
    <source>
        <dbReference type="ARBA" id="ARBA00022679"/>
    </source>
</evidence>
<dbReference type="PROSITE" id="PS00445">
    <property type="entry name" value="FGGY_KINASES_2"/>
    <property type="match status" value="1"/>
</dbReference>
<dbReference type="HOGENOM" id="CLU_009281_3_1_9"/>
<dbReference type="EMBL" id="AEQN01000023">
    <property type="protein sequence ID" value="EFV01061.1"/>
    <property type="molecule type" value="Genomic_DNA"/>
</dbReference>
<dbReference type="Pfam" id="PF00370">
    <property type="entry name" value="FGGY_N"/>
    <property type="match status" value="1"/>
</dbReference>
<name>E6MIG5_9FIRM</name>
<keyword evidence="2 4" id="KW-0808">Transferase</keyword>
<accession>E6MIG5</accession>
<dbReference type="Gene3D" id="3.30.420.40">
    <property type="match status" value="2"/>
</dbReference>
<dbReference type="OrthoDB" id="1762170at2"/>
<gene>
    <name evidence="7" type="ORF">HMP0721_1800</name>
</gene>
<dbReference type="SUPFAM" id="SSF53067">
    <property type="entry name" value="Actin-like ATPase domain"/>
    <property type="match status" value="2"/>
</dbReference>
<evidence type="ECO:0000313" key="8">
    <source>
        <dbReference type="Proteomes" id="UP000004754"/>
    </source>
</evidence>
<dbReference type="Proteomes" id="UP000004754">
    <property type="component" value="Unassembled WGS sequence"/>
</dbReference>
<dbReference type="RefSeq" id="WP_006599222.1">
    <property type="nucleotide sequence ID" value="NZ_GL622359.1"/>
</dbReference>
<dbReference type="InterPro" id="IPR018485">
    <property type="entry name" value="FGGY_C"/>
</dbReference>
<protein>
    <submittedName>
        <fullName evidence="7">Carbohydrate kinase, FGGY family protein</fullName>
    </submittedName>
</protein>
<dbReference type="Pfam" id="PF02782">
    <property type="entry name" value="FGGY_C"/>
    <property type="match status" value="1"/>
</dbReference>
<proteinExistence type="inferred from homology"/>
<dbReference type="InterPro" id="IPR000577">
    <property type="entry name" value="Carb_kinase_FGGY"/>
</dbReference>
<dbReference type="InterPro" id="IPR050406">
    <property type="entry name" value="FGGY_Carb_Kinase"/>
</dbReference>